<protein>
    <submittedName>
        <fullName evidence="2">Iron chaperone</fullName>
    </submittedName>
</protein>
<dbReference type="SUPFAM" id="SSF159888">
    <property type="entry name" value="YdhG-like"/>
    <property type="match status" value="1"/>
</dbReference>
<organism evidence="2 3">
    <name type="scientific">Alicyclobacillus fodiniaquatilis</name>
    <dbReference type="NCBI Taxonomy" id="1661150"/>
    <lineage>
        <taxon>Bacteria</taxon>
        <taxon>Bacillati</taxon>
        <taxon>Bacillota</taxon>
        <taxon>Bacilli</taxon>
        <taxon>Bacillales</taxon>
        <taxon>Alicyclobacillaceae</taxon>
        <taxon>Alicyclobacillus</taxon>
    </lineage>
</organism>
<evidence type="ECO:0000259" key="1">
    <source>
        <dbReference type="Pfam" id="PF08818"/>
    </source>
</evidence>
<dbReference type="EMBL" id="JBHUCX010000020">
    <property type="protein sequence ID" value="MFD1674539.1"/>
    <property type="molecule type" value="Genomic_DNA"/>
</dbReference>
<dbReference type="Pfam" id="PF08818">
    <property type="entry name" value="DUF1801"/>
    <property type="match status" value="1"/>
</dbReference>
<gene>
    <name evidence="2" type="ORF">ACFSB2_07440</name>
</gene>
<name>A0ABW4JF85_9BACL</name>
<keyword evidence="3" id="KW-1185">Reference proteome</keyword>
<evidence type="ECO:0000313" key="2">
    <source>
        <dbReference type="EMBL" id="MFD1674539.1"/>
    </source>
</evidence>
<dbReference type="InterPro" id="IPR014922">
    <property type="entry name" value="YdhG-like"/>
</dbReference>
<reference evidence="3" key="1">
    <citation type="journal article" date="2019" name="Int. J. Syst. Evol. Microbiol.">
        <title>The Global Catalogue of Microorganisms (GCM) 10K type strain sequencing project: providing services to taxonomists for standard genome sequencing and annotation.</title>
        <authorList>
            <consortium name="The Broad Institute Genomics Platform"/>
            <consortium name="The Broad Institute Genome Sequencing Center for Infectious Disease"/>
            <person name="Wu L."/>
            <person name="Ma J."/>
        </authorList>
    </citation>
    <scope>NUCLEOTIDE SEQUENCE [LARGE SCALE GENOMIC DNA]</scope>
    <source>
        <strain evidence="3">CGMCC 1.12286</strain>
    </source>
</reference>
<dbReference type="RefSeq" id="WP_377942404.1">
    <property type="nucleotide sequence ID" value="NZ_JBHUCX010000020.1"/>
</dbReference>
<feature type="domain" description="YdhG-like" evidence="1">
    <location>
        <begin position="21"/>
        <end position="111"/>
    </location>
</feature>
<accession>A0ABW4JF85</accession>
<evidence type="ECO:0000313" key="3">
    <source>
        <dbReference type="Proteomes" id="UP001597079"/>
    </source>
</evidence>
<proteinExistence type="predicted"/>
<dbReference type="Proteomes" id="UP001597079">
    <property type="component" value="Unassembled WGS sequence"/>
</dbReference>
<comment type="caution">
    <text evidence="2">The sequence shown here is derived from an EMBL/GenBank/DDBJ whole genome shotgun (WGS) entry which is preliminary data.</text>
</comment>
<sequence length="118" mass="13231">MSVNKPSNIDEYISGFPVDVQTVLEEIRSIITDTIPEAEESISYGMPTYILDGKTLIHFAAHKKHIGLYPVPTDGTFEKEFLSYKTTGRGTIQFPFGKPIPKDLIAEIAAFRAEKIRK</sequence>
<dbReference type="Gene3D" id="3.90.1150.200">
    <property type="match status" value="1"/>
</dbReference>